<keyword evidence="3" id="KW-0349">Heme</keyword>
<protein>
    <recommendedName>
        <fullName evidence="2 3">Heme chaperone HemW</fullName>
    </recommendedName>
</protein>
<keyword evidence="3" id="KW-0411">Iron-sulfur</keyword>
<dbReference type="GO" id="GO:0051539">
    <property type="term" value="F:4 iron, 4 sulfur cluster binding"/>
    <property type="evidence" value="ECO:0007669"/>
    <property type="project" value="UniProtKB-UniRule"/>
</dbReference>
<dbReference type="GO" id="GO:0005737">
    <property type="term" value="C:cytoplasm"/>
    <property type="evidence" value="ECO:0007669"/>
    <property type="project" value="UniProtKB-SubCell"/>
</dbReference>
<comment type="function">
    <text evidence="3">Probably acts as a heme chaperone, transferring heme to an unknown acceptor. Binds one molecule of heme per monomer, possibly covalently. Binds 1 [4Fe-4S] cluster. The cluster is coordinated with 3 cysteines and an exchangeable S-adenosyl-L-methionine.</text>
</comment>
<comment type="similarity">
    <text evidence="1">Belongs to the anaerobic coproporphyrinogen-III oxidase family. HemW subfamily.</text>
</comment>
<dbReference type="GO" id="GO:0006779">
    <property type="term" value="P:porphyrin-containing compound biosynthetic process"/>
    <property type="evidence" value="ECO:0007669"/>
    <property type="project" value="InterPro"/>
</dbReference>
<dbReference type="SFLD" id="SFLDG01082">
    <property type="entry name" value="B12-binding_domain_containing"/>
    <property type="match status" value="1"/>
</dbReference>
<dbReference type="InterPro" id="IPR023404">
    <property type="entry name" value="rSAM_horseshoe"/>
</dbReference>
<dbReference type="InterPro" id="IPR034505">
    <property type="entry name" value="Coproporphyrinogen-III_oxidase"/>
</dbReference>
<dbReference type="Proteomes" id="UP000464754">
    <property type="component" value="Chromosome"/>
</dbReference>
<dbReference type="InterPro" id="IPR010723">
    <property type="entry name" value="HemN_C"/>
</dbReference>
<dbReference type="SMART" id="SM00729">
    <property type="entry name" value="Elp3"/>
    <property type="match status" value="1"/>
</dbReference>
<dbReference type="PANTHER" id="PTHR13932">
    <property type="entry name" value="COPROPORPHYRINIGEN III OXIDASE"/>
    <property type="match status" value="1"/>
</dbReference>
<dbReference type="SUPFAM" id="SSF102114">
    <property type="entry name" value="Radical SAM enzymes"/>
    <property type="match status" value="1"/>
</dbReference>
<dbReference type="SFLD" id="SFLDF00288">
    <property type="entry name" value="HemN-like__clustered_with_nucl"/>
    <property type="match status" value="1"/>
</dbReference>
<keyword evidence="3" id="KW-0004">4Fe-4S</keyword>
<dbReference type="RefSeq" id="WP_163051536.1">
    <property type="nucleotide sequence ID" value="NZ_AP019695.1"/>
</dbReference>
<dbReference type="GO" id="GO:0046872">
    <property type="term" value="F:metal ion binding"/>
    <property type="evidence" value="ECO:0007669"/>
    <property type="project" value="UniProtKB-UniRule"/>
</dbReference>
<dbReference type="Gene3D" id="3.80.30.20">
    <property type="entry name" value="tm_1862 like domain"/>
    <property type="match status" value="1"/>
</dbReference>
<dbReference type="SFLD" id="SFLDF00562">
    <property type="entry name" value="HemN-like__clustered_with_heat"/>
    <property type="match status" value="1"/>
</dbReference>
<dbReference type="PROSITE" id="PS51918">
    <property type="entry name" value="RADICAL_SAM"/>
    <property type="match status" value="1"/>
</dbReference>
<accession>A0A6N4TGD6</accession>
<keyword evidence="3" id="KW-0963">Cytoplasm</keyword>
<dbReference type="InterPro" id="IPR007197">
    <property type="entry name" value="rSAM"/>
</dbReference>
<reference evidence="6" key="1">
    <citation type="submission" date="2019-05" db="EMBL/GenBank/DDBJ databases">
        <title>Complete genome sequencing of Absiella argi strain JCM 30884.</title>
        <authorList>
            <person name="Sakamoto M."/>
            <person name="Murakami T."/>
            <person name="Mori H."/>
        </authorList>
    </citation>
    <scope>NUCLEOTIDE SEQUENCE [LARGE SCALE GENOMIC DNA]</scope>
    <source>
        <strain evidence="6">JCM 30884</strain>
    </source>
</reference>
<keyword evidence="6" id="KW-1185">Reference proteome</keyword>
<dbReference type="KEGG" id="aarg:Aargi30884_06800"/>
<dbReference type="PANTHER" id="PTHR13932:SF5">
    <property type="entry name" value="RADICAL S-ADENOSYL METHIONINE DOMAIN-CONTAINING PROTEIN 1, MITOCHONDRIAL"/>
    <property type="match status" value="1"/>
</dbReference>
<keyword evidence="3" id="KW-0143">Chaperone</keyword>
<dbReference type="GO" id="GO:0004109">
    <property type="term" value="F:coproporphyrinogen oxidase activity"/>
    <property type="evidence" value="ECO:0007669"/>
    <property type="project" value="InterPro"/>
</dbReference>
<feature type="domain" description="Radical SAM core" evidence="4">
    <location>
        <begin position="1"/>
        <end position="229"/>
    </location>
</feature>
<dbReference type="Pfam" id="PF06969">
    <property type="entry name" value="HemN_C"/>
    <property type="match status" value="1"/>
</dbReference>
<evidence type="ECO:0000313" key="6">
    <source>
        <dbReference type="Proteomes" id="UP000464754"/>
    </source>
</evidence>
<proteinExistence type="inferred from homology"/>
<dbReference type="SFLD" id="SFLDG01065">
    <property type="entry name" value="anaerobic_coproporphyrinogen-I"/>
    <property type="match status" value="1"/>
</dbReference>
<keyword evidence="3" id="KW-0479">Metal-binding</keyword>
<evidence type="ECO:0000313" key="5">
    <source>
        <dbReference type="EMBL" id="BBK21777.1"/>
    </source>
</evidence>
<evidence type="ECO:0000256" key="1">
    <source>
        <dbReference type="ARBA" id="ARBA00006100"/>
    </source>
</evidence>
<dbReference type="EMBL" id="AP019695">
    <property type="protein sequence ID" value="BBK21777.1"/>
    <property type="molecule type" value="Genomic_DNA"/>
</dbReference>
<dbReference type="InterPro" id="IPR004559">
    <property type="entry name" value="HemW-like"/>
</dbReference>
<dbReference type="NCBIfam" id="TIGR00539">
    <property type="entry name" value="hemN_rel"/>
    <property type="match status" value="1"/>
</dbReference>
<dbReference type="Pfam" id="PF04055">
    <property type="entry name" value="Radical_SAM"/>
    <property type="match status" value="1"/>
</dbReference>
<keyword evidence="3" id="KW-0949">S-adenosyl-L-methionine</keyword>
<comment type="subcellular location">
    <subcellularLocation>
        <location evidence="3">Cytoplasm</location>
    </subcellularLocation>
</comment>
<gene>
    <name evidence="5" type="primary">hemN</name>
    <name evidence="5" type="ORF">Aargi30884_06800</name>
</gene>
<dbReference type="SFLD" id="SFLDS00029">
    <property type="entry name" value="Radical_SAM"/>
    <property type="match status" value="1"/>
</dbReference>
<sequence>MAQACYLHVPFCRHICAYCDFTRCGYHETLADKWVSAVVKEIQEKLQAPLKTMYIGGGTPSALSYEQLNVLLTALDPYIQECEEYTMEANIESFSEDKIALCYHHGINRISLGVQTLQPKLLKIIERKHTKEEVLSKIKEIKKNGIDNISIDLIYGLPEQTMTMWKEDLEEIVTNFPIEHISLYALTIEEHSKFGRMGVKNIDPEVEEDMYAFAQDYLPKHGFYQYEISNFSKQGKESKHNCMYWKYEDFYGIGCGASGKEQHVRYDNTKNIHTYITQGSVANCITLNKEDEMFELIMMNLRLKKGMDLNHFKELFQVDFEEKYASVLQKQIEKGMLAISDGYIKATEKGYPLLNDILIDFME</sequence>
<evidence type="ECO:0000256" key="2">
    <source>
        <dbReference type="ARBA" id="ARBA00017228"/>
    </source>
</evidence>
<evidence type="ECO:0000256" key="3">
    <source>
        <dbReference type="RuleBase" id="RU364116"/>
    </source>
</evidence>
<organism evidence="5 6">
    <name type="scientific">Amedibacterium intestinale</name>
    <dbReference type="NCBI Taxonomy" id="2583452"/>
    <lineage>
        <taxon>Bacteria</taxon>
        <taxon>Bacillati</taxon>
        <taxon>Bacillota</taxon>
        <taxon>Erysipelotrichia</taxon>
        <taxon>Erysipelotrichales</taxon>
        <taxon>Erysipelotrichaceae</taxon>
        <taxon>Amedibacterium</taxon>
    </lineage>
</organism>
<dbReference type="AlphaFoldDB" id="A0A6N4TGD6"/>
<evidence type="ECO:0000259" key="4">
    <source>
        <dbReference type="PROSITE" id="PS51918"/>
    </source>
</evidence>
<dbReference type="InterPro" id="IPR006638">
    <property type="entry name" value="Elp3/MiaA/NifB-like_rSAM"/>
</dbReference>
<name>A0A6N4TGD6_9FIRM</name>
<dbReference type="InterPro" id="IPR058240">
    <property type="entry name" value="rSAM_sf"/>
</dbReference>
<keyword evidence="3" id="KW-0408">Iron</keyword>